<evidence type="ECO:0000256" key="3">
    <source>
        <dbReference type="ARBA" id="ARBA00022737"/>
    </source>
</evidence>
<dbReference type="FunFam" id="1.25.40.10:FF:000224">
    <property type="entry name" value="DnaJ and TPR domain protein"/>
    <property type="match status" value="1"/>
</dbReference>
<evidence type="ECO:0000256" key="9">
    <source>
        <dbReference type="SAM" id="SignalP"/>
    </source>
</evidence>
<dbReference type="STRING" id="658429.L8GC58"/>
<evidence type="ECO:0000256" key="2">
    <source>
        <dbReference type="ARBA" id="ARBA00022729"/>
    </source>
</evidence>
<dbReference type="PROSITE" id="PS50005">
    <property type="entry name" value="TPR"/>
    <property type="match status" value="2"/>
</dbReference>
<comment type="subcellular location">
    <subcellularLocation>
        <location evidence="1">Endoplasmic reticulum lumen</location>
    </subcellularLocation>
</comment>
<evidence type="ECO:0000313" key="11">
    <source>
        <dbReference type="EMBL" id="ELR10253.1"/>
    </source>
</evidence>
<dbReference type="SUPFAM" id="SSF46565">
    <property type="entry name" value="Chaperone J-domain"/>
    <property type="match status" value="1"/>
</dbReference>
<sequence>MMVQISVLAVAAGLLSSQSLVAAITASEIPDDVPISSLLNSANTHLAMGQTSDALTYYDVAISRDPSNYLTFFKRGATYLSLGRTTQAQSDFDKVLTIKPGFEGALIQRAKIKSKSGNWDAAKEDYLAAGRTGAEVTELEEAEGASKLAVDAEKRADYDECIAQAGVAIMVANKNLALRKLRVRCRFERGEVQEGISDLAHVLQMQPGDTDPHLQISSVLFYSLADTERGLTQIRKCLHSDPDSKTCTKLYRRQKQINKQLLKIRRLFEKKSFSTAAKYLAGSEEDIGLIQEIKEEVAELREANTIPAKAPSNLYTEMVEMACEAYGEVKSKKASIYCTEALELNEHSLHGLLAKAQQSCDEENYEACINTLNLANEHHPGNQSIQSKLQAAQIALKRSKEKDYYKVLGLPKDADELQIKSAYRRKTREHHPDKAIRNGVTKEDAEKRMASINEAYEVLSDPELKARFDRGDDPNSHESRQGNPFQHGNPFEGQQQFFHQQGSRGGELDDICSVRCNSSQLIDQALRTYLHFTTNFKDEYLASDHAVASSIAKLLESELFKANEDYVRIQLVYSLLQEDELATLYIIASFLLYDGRRNEDTFKIMNKEGSFARLVELMKCAKDEDSRLHKLLLELLYDMSRMQKLSLEDLSHVDDDFVKCQFQIIEELSDDVNDPYHYPIIRVLLVLNEQYMVAATTAPDATSVPTTNRVVKILSVCGQNYMTFGENIILLLNRETETSLQLLILKLLYLLFTTEATREYFYTNDLRVLLDVIIRNLLDLPNELISLRHTYLRVLYPLLAHTQLAQPPHYKQNEILKVLALLSGSGNAHFAPADETTTRLVSRVGQVPWLNEGKDTNDADLSRKLLGISLPSSQTESSVSVVDLAGLTEKPGIQTPSRKTEAALEAAADGVDKRNRSDGVKFAMPPATSHRDKQIPPKAPPRRRTKLKEPINLENTGDQ</sequence>
<proteinExistence type="predicted"/>
<feature type="signal peptide" evidence="9">
    <location>
        <begin position="1"/>
        <end position="17"/>
    </location>
</feature>
<keyword evidence="5" id="KW-0256">Endoplasmic reticulum</keyword>
<keyword evidence="4 7" id="KW-0802">TPR repeat</keyword>
<dbReference type="InterPro" id="IPR019734">
    <property type="entry name" value="TPR_rpt"/>
</dbReference>
<gene>
    <name evidence="11" type="ORF">GMDG_04639</name>
</gene>
<feature type="region of interest" description="Disordered" evidence="8">
    <location>
        <begin position="892"/>
        <end position="959"/>
    </location>
</feature>
<feature type="compositionally biased region" description="Basic and acidic residues" evidence="8">
    <location>
        <begin position="910"/>
        <end position="919"/>
    </location>
</feature>
<evidence type="ECO:0000256" key="8">
    <source>
        <dbReference type="SAM" id="MobiDB-lite"/>
    </source>
</evidence>
<organism evidence="11 12">
    <name type="scientific">Pseudogymnoascus destructans (strain ATCC MYA-4855 / 20631-21)</name>
    <name type="common">Bat white-nose syndrome fungus</name>
    <name type="synonym">Geomyces destructans</name>
    <dbReference type="NCBI Taxonomy" id="658429"/>
    <lineage>
        <taxon>Eukaryota</taxon>
        <taxon>Fungi</taxon>
        <taxon>Dikarya</taxon>
        <taxon>Ascomycota</taxon>
        <taxon>Pezizomycotina</taxon>
        <taxon>Leotiomycetes</taxon>
        <taxon>Thelebolales</taxon>
        <taxon>Thelebolaceae</taxon>
        <taxon>Pseudogymnoascus</taxon>
    </lineage>
</organism>
<dbReference type="GO" id="GO:0034975">
    <property type="term" value="P:protein folding in endoplasmic reticulum"/>
    <property type="evidence" value="ECO:0007669"/>
    <property type="project" value="TreeGrafter"/>
</dbReference>
<dbReference type="HOGENOM" id="CLU_307983_0_0_1"/>
<reference evidence="12" key="1">
    <citation type="submission" date="2010-09" db="EMBL/GenBank/DDBJ databases">
        <title>The genome sequence of Geomyces destructans 20631-21.</title>
        <authorList>
            <consortium name="The Broad Institute Genome Sequencing Platform"/>
            <person name="Cuomo C.A."/>
            <person name="Blehert D.S."/>
            <person name="Lorch J.M."/>
            <person name="Young S.K."/>
            <person name="Zeng Q."/>
            <person name="Gargeya S."/>
            <person name="Fitzgerald M."/>
            <person name="Haas B."/>
            <person name="Abouelleil A."/>
            <person name="Alvarado L."/>
            <person name="Arachchi H.M."/>
            <person name="Berlin A."/>
            <person name="Brown A."/>
            <person name="Chapman S.B."/>
            <person name="Chen Z."/>
            <person name="Dunbar C."/>
            <person name="Freedman E."/>
            <person name="Gearin G."/>
            <person name="Gellesch M."/>
            <person name="Goldberg J."/>
            <person name="Griggs A."/>
            <person name="Gujja S."/>
            <person name="Heiman D."/>
            <person name="Howarth C."/>
            <person name="Larson L."/>
            <person name="Lui A."/>
            <person name="MacDonald P.J.P."/>
            <person name="Montmayeur A."/>
            <person name="Murphy C."/>
            <person name="Neiman D."/>
            <person name="Pearson M."/>
            <person name="Priest M."/>
            <person name="Roberts A."/>
            <person name="Saif S."/>
            <person name="Shea T."/>
            <person name="Shenoy N."/>
            <person name="Sisk P."/>
            <person name="Stolte C."/>
            <person name="Sykes S."/>
            <person name="Wortman J."/>
            <person name="Nusbaum C."/>
            <person name="Birren B."/>
        </authorList>
    </citation>
    <scope>NUCLEOTIDE SEQUENCE [LARGE SCALE GENOMIC DNA]</scope>
    <source>
        <strain evidence="12">ATCC MYA-4855 / 20631-21</strain>
    </source>
</reference>
<dbReference type="InterPro" id="IPR018556">
    <property type="entry name" value="SPIN90/Ldb17_LRD"/>
</dbReference>
<dbReference type="SMART" id="SM00271">
    <property type="entry name" value="DnaJ"/>
    <property type="match status" value="1"/>
</dbReference>
<dbReference type="Gene3D" id="1.25.40.10">
    <property type="entry name" value="Tetratricopeptide repeat domain"/>
    <property type="match status" value="1"/>
</dbReference>
<feature type="chain" id="PRO_5003989411" description="Tetratricopeptide repeat and J domain-containing co-chaperone DNJ1" evidence="9">
    <location>
        <begin position="18"/>
        <end position="959"/>
    </location>
</feature>
<dbReference type="Pfam" id="PF00226">
    <property type="entry name" value="DnaJ"/>
    <property type="match status" value="1"/>
</dbReference>
<feature type="compositionally biased region" description="Basic and acidic residues" evidence="8">
    <location>
        <begin position="463"/>
        <end position="480"/>
    </location>
</feature>
<dbReference type="SMART" id="SM00028">
    <property type="entry name" value="TPR"/>
    <property type="match status" value="4"/>
</dbReference>
<dbReference type="PANTHER" id="PTHR44140">
    <property type="entry name" value="LD25575P"/>
    <property type="match status" value="1"/>
</dbReference>
<feature type="repeat" description="TPR" evidence="7">
    <location>
        <begin position="69"/>
        <end position="102"/>
    </location>
</feature>
<feature type="repeat" description="TPR" evidence="7">
    <location>
        <begin position="35"/>
        <end position="68"/>
    </location>
</feature>
<dbReference type="InterPro" id="IPR036869">
    <property type="entry name" value="J_dom_sf"/>
</dbReference>
<dbReference type="PROSITE" id="PS50076">
    <property type="entry name" value="DNAJ_2"/>
    <property type="match status" value="1"/>
</dbReference>
<dbReference type="SUPFAM" id="SSF48452">
    <property type="entry name" value="TPR-like"/>
    <property type="match status" value="2"/>
</dbReference>
<dbReference type="GO" id="GO:0051087">
    <property type="term" value="F:protein-folding chaperone binding"/>
    <property type="evidence" value="ECO:0007669"/>
    <property type="project" value="TreeGrafter"/>
</dbReference>
<dbReference type="Pfam" id="PF13181">
    <property type="entry name" value="TPR_8"/>
    <property type="match status" value="1"/>
</dbReference>
<dbReference type="InterPro" id="IPR011990">
    <property type="entry name" value="TPR-like_helical_dom_sf"/>
</dbReference>
<evidence type="ECO:0000313" key="12">
    <source>
        <dbReference type="Proteomes" id="UP000011064"/>
    </source>
</evidence>
<dbReference type="PRINTS" id="PR00625">
    <property type="entry name" value="JDOMAIN"/>
</dbReference>
<evidence type="ECO:0000256" key="5">
    <source>
        <dbReference type="ARBA" id="ARBA00022824"/>
    </source>
</evidence>
<keyword evidence="12" id="KW-1185">Reference proteome</keyword>
<feature type="compositionally biased region" description="Basic and acidic residues" evidence="8">
    <location>
        <begin position="430"/>
        <end position="446"/>
    </location>
</feature>
<dbReference type="EMBL" id="GL573255">
    <property type="protein sequence ID" value="ELR10253.1"/>
    <property type="molecule type" value="Genomic_DNA"/>
</dbReference>
<dbReference type="Gene3D" id="1.10.287.110">
    <property type="entry name" value="DnaJ domain"/>
    <property type="match status" value="1"/>
</dbReference>
<accession>L8GC58</accession>
<dbReference type="InterPro" id="IPR001623">
    <property type="entry name" value="DnaJ_domain"/>
</dbReference>
<feature type="region of interest" description="Disordered" evidence="8">
    <location>
        <begin position="423"/>
        <end position="446"/>
    </location>
</feature>
<dbReference type="CDD" id="cd06257">
    <property type="entry name" value="DnaJ"/>
    <property type="match status" value="1"/>
</dbReference>
<dbReference type="OrthoDB" id="1726119at2759"/>
<dbReference type="Proteomes" id="UP000011064">
    <property type="component" value="Unassembled WGS sequence"/>
</dbReference>
<evidence type="ECO:0000256" key="7">
    <source>
        <dbReference type="PROSITE-ProRule" id="PRU00339"/>
    </source>
</evidence>
<name>L8GC58_PSED2</name>
<dbReference type="GO" id="GO:0051787">
    <property type="term" value="F:misfolded protein binding"/>
    <property type="evidence" value="ECO:0007669"/>
    <property type="project" value="TreeGrafter"/>
</dbReference>
<evidence type="ECO:0000256" key="1">
    <source>
        <dbReference type="ARBA" id="ARBA00004319"/>
    </source>
</evidence>
<dbReference type="InterPro" id="IPR051727">
    <property type="entry name" value="DnaJ_C3_Co-chaperones"/>
</dbReference>
<dbReference type="GO" id="GO:0005788">
    <property type="term" value="C:endoplasmic reticulum lumen"/>
    <property type="evidence" value="ECO:0007669"/>
    <property type="project" value="UniProtKB-SubCell"/>
</dbReference>
<dbReference type="Pfam" id="PF09431">
    <property type="entry name" value="SPIN90_LRD"/>
    <property type="match status" value="1"/>
</dbReference>
<dbReference type="InParanoid" id="L8GC58"/>
<feature type="region of interest" description="Disordered" evidence="8">
    <location>
        <begin position="463"/>
        <end position="492"/>
    </location>
</feature>
<protein>
    <recommendedName>
        <fullName evidence="6">Tetratricopeptide repeat and J domain-containing co-chaperone DNJ1</fullName>
    </recommendedName>
</protein>
<keyword evidence="3" id="KW-0677">Repeat</keyword>
<dbReference type="AlphaFoldDB" id="L8GC58"/>
<evidence type="ECO:0000259" key="10">
    <source>
        <dbReference type="PROSITE" id="PS50076"/>
    </source>
</evidence>
<feature type="domain" description="J" evidence="10">
    <location>
        <begin position="403"/>
        <end position="472"/>
    </location>
</feature>
<dbReference type="VEuPathDB" id="FungiDB:GMDG_04639"/>
<evidence type="ECO:0000256" key="4">
    <source>
        <dbReference type="ARBA" id="ARBA00022803"/>
    </source>
</evidence>
<evidence type="ECO:0000256" key="6">
    <source>
        <dbReference type="ARBA" id="ARBA00073740"/>
    </source>
</evidence>
<keyword evidence="2 9" id="KW-0732">Signal</keyword>
<dbReference type="PANTHER" id="PTHR44140:SF2">
    <property type="entry name" value="LD25575P"/>
    <property type="match status" value="1"/>
</dbReference>